<dbReference type="RefSeq" id="WP_086815611.1">
    <property type="nucleotide sequence ID" value="NZ_BJMM01000003.1"/>
</dbReference>
<feature type="domain" description="FAD-binding" evidence="3">
    <location>
        <begin position="5"/>
        <end position="332"/>
    </location>
</feature>
<dbReference type="GO" id="GO:0071949">
    <property type="term" value="F:FAD binding"/>
    <property type="evidence" value="ECO:0007669"/>
    <property type="project" value="InterPro"/>
</dbReference>
<evidence type="ECO:0000313" key="5">
    <source>
        <dbReference type="Proteomes" id="UP000319210"/>
    </source>
</evidence>
<evidence type="ECO:0000256" key="1">
    <source>
        <dbReference type="ARBA" id="ARBA00023002"/>
    </source>
</evidence>
<keyword evidence="1" id="KW-0560">Oxidoreductase</keyword>
<dbReference type="PRINTS" id="PR00420">
    <property type="entry name" value="RNGMNOXGNASE"/>
</dbReference>
<proteinExistence type="predicted"/>
<dbReference type="Proteomes" id="UP000319210">
    <property type="component" value="Unassembled WGS sequence"/>
</dbReference>
<name>A0A4Y3QTR2_STRCI</name>
<dbReference type="InterPro" id="IPR002938">
    <property type="entry name" value="FAD-bd"/>
</dbReference>
<keyword evidence="2" id="KW-0503">Monooxygenase</keyword>
<dbReference type="InterPro" id="IPR050493">
    <property type="entry name" value="FAD-dep_Monooxygenase_BioMet"/>
</dbReference>
<dbReference type="GO" id="GO:0004497">
    <property type="term" value="F:monooxygenase activity"/>
    <property type="evidence" value="ECO:0007669"/>
    <property type="project" value="UniProtKB-KW"/>
</dbReference>
<dbReference type="InterPro" id="IPR036188">
    <property type="entry name" value="FAD/NAD-bd_sf"/>
</dbReference>
<dbReference type="OrthoDB" id="4568714at2"/>
<accession>A0A4Y3QTR2</accession>
<dbReference type="Gene3D" id="3.50.50.60">
    <property type="entry name" value="FAD/NAD(P)-binding domain"/>
    <property type="match status" value="1"/>
</dbReference>
<evidence type="ECO:0000259" key="3">
    <source>
        <dbReference type="Pfam" id="PF01494"/>
    </source>
</evidence>
<evidence type="ECO:0000256" key="2">
    <source>
        <dbReference type="ARBA" id="ARBA00023033"/>
    </source>
</evidence>
<reference evidence="4 5" key="1">
    <citation type="submission" date="2019-06" db="EMBL/GenBank/DDBJ databases">
        <title>Whole genome shotgun sequence of Streptomyces cacaoi subsp. cacaoi NBRC 12748.</title>
        <authorList>
            <person name="Hosoyama A."/>
            <person name="Uohara A."/>
            <person name="Ohji S."/>
            <person name="Ichikawa N."/>
        </authorList>
    </citation>
    <scope>NUCLEOTIDE SEQUENCE [LARGE SCALE GENOMIC DNA]</scope>
    <source>
        <strain evidence="4 5">NBRC 12748</strain>
    </source>
</reference>
<dbReference type="EMBL" id="BJMM01000003">
    <property type="protein sequence ID" value="GEB48339.1"/>
    <property type="molecule type" value="Genomic_DNA"/>
</dbReference>
<protein>
    <submittedName>
        <fullName evidence="4">FAD-dependent oxidoreductase</fullName>
    </submittedName>
</protein>
<dbReference type="PANTHER" id="PTHR13789">
    <property type="entry name" value="MONOOXYGENASE"/>
    <property type="match status" value="1"/>
</dbReference>
<dbReference type="Pfam" id="PF01494">
    <property type="entry name" value="FAD_binding_3"/>
    <property type="match status" value="1"/>
</dbReference>
<comment type="caution">
    <text evidence="4">The sequence shown here is derived from an EMBL/GenBank/DDBJ whole genome shotgun (WGS) entry which is preliminary data.</text>
</comment>
<dbReference type="SUPFAM" id="SSF51905">
    <property type="entry name" value="FAD/NAD(P)-binding domain"/>
    <property type="match status" value="1"/>
</dbReference>
<sequence length="365" mass="38895">MSRTAIVIGAGIGGLATAVALRQEGWDVEVRERAAARPTTGTSLGLWPGGLRALDALGLGATVRGLSREAARGRFVRSDGTLIGTVDMPELRRRAGDAVRVVSRPALHAVLTDALGDGSVHYGQRVTDTAALAADHEVVVAADGLRSSARTTLFGPAHRPRYSGVSCWHGTVALDVPDMTESWGDRARFGVTPRTGGQAHWFACAPAPARAHHPEGELAAVRARFGTWHEGVRQVLDRLAETESTHGPEAAAPHRNDLYDLAKPLPSYVSGRVALVGDAAHAMTPDLGRGACEALIDGVTLARELAARHRVEDALSAYDATRRRPTQRLARAARLMNRAVHTRKRVAPVRDTAMRLFLAVGRPPA</sequence>
<organism evidence="4 5">
    <name type="scientific">Streptomyces cacaoi</name>
    <dbReference type="NCBI Taxonomy" id="1898"/>
    <lineage>
        <taxon>Bacteria</taxon>
        <taxon>Bacillati</taxon>
        <taxon>Actinomycetota</taxon>
        <taxon>Actinomycetes</taxon>
        <taxon>Kitasatosporales</taxon>
        <taxon>Streptomycetaceae</taxon>
        <taxon>Streptomyces</taxon>
    </lineage>
</organism>
<gene>
    <name evidence="4" type="ORF">SCA03_08900</name>
</gene>
<evidence type="ECO:0000313" key="4">
    <source>
        <dbReference type="EMBL" id="GEB48339.1"/>
    </source>
</evidence>
<dbReference type="AlphaFoldDB" id="A0A4Y3QTR2"/>
<keyword evidence="5" id="KW-1185">Reference proteome</keyword>
<dbReference type="PANTHER" id="PTHR13789:SF309">
    <property type="entry name" value="PUTATIVE (AFU_ORTHOLOGUE AFUA_6G14510)-RELATED"/>
    <property type="match status" value="1"/>
</dbReference>